<sequence length="187" mass="21251">MDNLSEEKIFSAVDEDVLWKQVTEDLAGVQDLLEYHVVLQQEGRRVLLDIDVDLGGGFDSGTASTTFSSYLYSRDNFRFAIHKQNFLDEIGKFFGMQDIVLGYPEFDKRFVVKTNDEARCALLFADPGLRSTLVSLPELSFGVVQYLLQPDDGKAPFLELRIEDGIPDPALLRKIYHAFYKILEQMG</sequence>
<dbReference type="RefSeq" id="WP_109417756.1">
    <property type="nucleotide sequence ID" value="NZ_QEAS01000021.1"/>
</dbReference>
<accession>A0A2U2PBL8</accession>
<dbReference type="OrthoDB" id="262374at2"/>
<proteinExistence type="predicted"/>
<gene>
    <name evidence="1" type="ORF">DDR33_20960</name>
</gene>
<evidence type="ECO:0000313" key="2">
    <source>
        <dbReference type="Proteomes" id="UP000245647"/>
    </source>
</evidence>
<evidence type="ECO:0000313" key="1">
    <source>
        <dbReference type="EMBL" id="PWG78694.1"/>
    </source>
</evidence>
<dbReference type="AlphaFoldDB" id="A0A2U2PBL8"/>
<reference evidence="1 2" key="1">
    <citation type="submission" date="2018-04" db="EMBL/GenBank/DDBJ databases">
        <title>Pedobacter chongqingensis sp. nov., isolated from a rottenly hemp rope.</title>
        <authorList>
            <person name="Cai Y."/>
        </authorList>
    </citation>
    <scope>NUCLEOTIDE SEQUENCE [LARGE SCALE GENOMIC DNA]</scope>
    <source>
        <strain evidence="1 2">FJ4-8</strain>
    </source>
</reference>
<protein>
    <submittedName>
        <fullName evidence="1">Uncharacterized protein</fullName>
    </submittedName>
</protein>
<dbReference type="EMBL" id="QEAS01000021">
    <property type="protein sequence ID" value="PWG78694.1"/>
    <property type="molecule type" value="Genomic_DNA"/>
</dbReference>
<comment type="caution">
    <text evidence="1">The sequence shown here is derived from an EMBL/GenBank/DDBJ whole genome shotgun (WGS) entry which is preliminary data.</text>
</comment>
<keyword evidence="2" id="KW-1185">Reference proteome</keyword>
<organism evidence="1 2">
    <name type="scientific">Pararcticibacter amylolyticus</name>
    <dbReference type="NCBI Taxonomy" id="2173175"/>
    <lineage>
        <taxon>Bacteria</taxon>
        <taxon>Pseudomonadati</taxon>
        <taxon>Bacteroidota</taxon>
        <taxon>Sphingobacteriia</taxon>
        <taxon>Sphingobacteriales</taxon>
        <taxon>Sphingobacteriaceae</taxon>
        <taxon>Pararcticibacter</taxon>
    </lineage>
</organism>
<dbReference type="Proteomes" id="UP000245647">
    <property type="component" value="Unassembled WGS sequence"/>
</dbReference>
<name>A0A2U2PBL8_9SPHI</name>